<dbReference type="InterPro" id="IPR053031">
    <property type="entry name" value="Cuticle_assoc_protein"/>
</dbReference>
<dbReference type="GO" id="GO:0008270">
    <property type="term" value="F:zinc ion binding"/>
    <property type="evidence" value="ECO:0007669"/>
    <property type="project" value="UniProtKB-KW"/>
</dbReference>
<dbReference type="InterPro" id="IPR003656">
    <property type="entry name" value="Znf_BED"/>
</dbReference>
<dbReference type="EMBL" id="LK032231">
    <property type="protein sequence ID" value="CDY29134.1"/>
    <property type="molecule type" value="Genomic_DNA"/>
</dbReference>
<organism evidence="6 7">
    <name type="scientific">Brassica napus</name>
    <name type="common">Rape</name>
    <dbReference type="NCBI Taxonomy" id="3708"/>
    <lineage>
        <taxon>Eukaryota</taxon>
        <taxon>Viridiplantae</taxon>
        <taxon>Streptophyta</taxon>
        <taxon>Embryophyta</taxon>
        <taxon>Tracheophyta</taxon>
        <taxon>Spermatophyta</taxon>
        <taxon>Magnoliopsida</taxon>
        <taxon>eudicotyledons</taxon>
        <taxon>Gunneridae</taxon>
        <taxon>Pentapetalae</taxon>
        <taxon>rosids</taxon>
        <taxon>malvids</taxon>
        <taxon>Brassicales</taxon>
        <taxon>Brassicaceae</taxon>
        <taxon>Brassiceae</taxon>
        <taxon>Brassica</taxon>
    </lineage>
</organism>
<evidence type="ECO:0000256" key="4">
    <source>
        <dbReference type="SAM" id="MobiDB-lite"/>
    </source>
</evidence>
<dbReference type="Gramene" id="CDY29134">
    <property type="protein sequence ID" value="CDY29134"/>
    <property type="gene ID" value="GSBRNA2T00041941001"/>
</dbReference>
<reference evidence="6 7" key="1">
    <citation type="journal article" date="2014" name="Science">
        <title>Plant genetics. Early allopolyploid evolution in the post-Neolithic Brassica napus oilseed genome.</title>
        <authorList>
            <person name="Chalhoub B."/>
            <person name="Denoeud F."/>
            <person name="Liu S."/>
            <person name="Parkin I.A."/>
            <person name="Tang H."/>
            <person name="Wang X."/>
            <person name="Chiquet J."/>
            <person name="Belcram H."/>
            <person name="Tong C."/>
            <person name="Samans B."/>
            <person name="Correa M."/>
            <person name="Da Silva C."/>
            <person name="Just J."/>
            <person name="Falentin C."/>
            <person name="Koh C.S."/>
            <person name="Le Clainche I."/>
            <person name="Bernard M."/>
            <person name="Bento P."/>
            <person name="Noel B."/>
            <person name="Labadie K."/>
            <person name="Alberti A."/>
            <person name="Charles M."/>
            <person name="Arnaud D."/>
            <person name="Guo H."/>
            <person name="Daviaud C."/>
            <person name="Alamery S."/>
            <person name="Jabbari K."/>
            <person name="Zhao M."/>
            <person name="Edger P.P."/>
            <person name="Chelaifa H."/>
            <person name="Tack D."/>
            <person name="Lassalle G."/>
            <person name="Mestiri I."/>
            <person name="Schnel N."/>
            <person name="Le Paslier M.C."/>
            <person name="Fan G."/>
            <person name="Renault V."/>
            <person name="Bayer P.E."/>
            <person name="Golicz A.A."/>
            <person name="Manoli S."/>
            <person name="Lee T.H."/>
            <person name="Thi V.H."/>
            <person name="Chalabi S."/>
            <person name="Hu Q."/>
            <person name="Fan C."/>
            <person name="Tollenaere R."/>
            <person name="Lu Y."/>
            <person name="Battail C."/>
            <person name="Shen J."/>
            <person name="Sidebottom C.H."/>
            <person name="Wang X."/>
            <person name="Canaguier A."/>
            <person name="Chauveau A."/>
            <person name="Berard A."/>
            <person name="Deniot G."/>
            <person name="Guan M."/>
            <person name="Liu Z."/>
            <person name="Sun F."/>
            <person name="Lim Y.P."/>
            <person name="Lyons E."/>
            <person name="Town C.D."/>
            <person name="Bancroft I."/>
            <person name="Wang X."/>
            <person name="Meng J."/>
            <person name="Ma J."/>
            <person name="Pires J.C."/>
            <person name="King G.J."/>
            <person name="Brunel D."/>
            <person name="Delourme R."/>
            <person name="Renard M."/>
            <person name="Aury J.M."/>
            <person name="Adams K.L."/>
            <person name="Batley J."/>
            <person name="Snowdon R.J."/>
            <person name="Tost J."/>
            <person name="Edwards D."/>
            <person name="Zhou Y."/>
            <person name="Hua W."/>
            <person name="Sharpe A.G."/>
            <person name="Paterson A.H."/>
            <person name="Guan C."/>
            <person name="Wincker P."/>
        </authorList>
    </citation>
    <scope>NUCLEOTIDE SEQUENCE [LARGE SCALE GENOMIC DNA]</scope>
    <source>
        <strain evidence="7">cv. Darmor-bzh</strain>
    </source>
</reference>
<evidence type="ECO:0000256" key="3">
    <source>
        <dbReference type="ARBA" id="ARBA00022833"/>
    </source>
</evidence>
<dbReference type="PANTHER" id="PTHR34396:SF27">
    <property type="entry name" value="OS08G0208700 PROTEIN"/>
    <property type="match status" value="1"/>
</dbReference>
<dbReference type="PaxDb" id="3708-A0A078GVG8"/>
<dbReference type="Proteomes" id="UP000028999">
    <property type="component" value="Unassembled WGS sequence"/>
</dbReference>
<keyword evidence="3" id="KW-0862">Zinc</keyword>
<dbReference type="GO" id="GO:0005634">
    <property type="term" value="C:nucleus"/>
    <property type="evidence" value="ECO:0000318"/>
    <property type="project" value="GO_Central"/>
</dbReference>
<feature type="domain" description="BED-type" evidence="5">
    <location>
        <begin position="49"/>
        <end position="92"/>
    </location>
</feature>
<keyword evidence="2" id="KW-0863">Zinc-finger</keyword>
<evidence type="ECO:0000259" key="5">
    <source>
        <dbReference type="Pfam" id="PF02892"/>
    </source>
</evidence>
<dbReference type="SMART" id="SM00614">
    <property type="entry name" value="ZnF_BED"/>
    <property type="match status" value="1"/>
</dbReference>
<dbReference type="Pfam" id="PF02892">
    <property type="entry name" value="zf-BED"/>
    <property type="match status" value="1"/>
</dbReference>
<dbReference type="OMA" id="RRFCKNV"/>
<feature type="region of interest" description="Disordered" evidence="4">
    <location>
        <begin position="1"/>
        <end position="47"/>
    </location>
</feature>
<dbReference type="PANTHER" id="PTHR34396">
    <property type="entry name" value="OS03G0264950 PROTEIN-RELATED"/>
    <property type="match status" value="1"/>
</dbReference>
<evidence type="ECO:0000313" key="7">
    <source>
        <dbReference type="Proteomes" id="UP000028999"/>
    </source>
</evidence>
<gene>
    <name evidence="6" type="primary">BnaA09g53870D</name>
    <name evidence="6" type="ORF">GSBRNA2T00041941001</name>
</gene>
<protein>
    <submittedName>
        <fullName evidence="6">BnaA09g53870D protein</fullName>
    </submittedName>
</protein>
<dbReference type="GO" id="GO:0003677">
    <property type="term" value="F:DNA binding"/>
    <property type="evidence" value="ECO:0007669"/>
    <property type="project" value="InterPro"/>
</dbReference>
<keyword evidence="1" id="KW-0479">Metal-binding</keyword>
<dbReference type="AlphaFoldDB" id="A0A078GVG8"/>
<sequence>MSAYEDKIDDDQPEEGHESQAGGKKRPASERSSTELPPPTKKKQVHRAEVWQHFIQREDDPSIAICRYFGQDIGSDSKKSGTSAMKNHISRCKLHELFKSSGGQTILGGDSSGVVTAVKYDATLFRRSVNEMIVLNELPFAFVESEGFRRFCKNVLPMYTDSSLD</sequence>
<evidence type="ECO:0000313" key="6">
    <source>
        <dbReference type="EMBL" id="CDY29134.1"/>
    </source>
</evidence>
<dbReference type="GO" id="GO:0006357">
    <property type="term" value="P:regulation of transcription by RNA polymerase II"/>
    <property type="evidence" value="ECO:0000318"/>
    <property type="project" value="GO_Central"/>
</dbReference>
<evidence type="ECO:0000256" key="2">
    <source>
        <dbReference type="ARBA" id="ARBA00022771"/>
    </source>
</evidence>
<proteinExistence type="predicted"/>
<keyword evidence="7" id="KW-1185">Reference proteome</keyword>
<evidence type="ECO:0000256" key="1">
    <source>
        <dbReference type="ARBA" id="ARBA00022723"/>
    </source>
</evidence>
<accession>A0A078GVG8</accession>
<name>A0A078GVG8_BRANA</name>